<dbReference type="EMBL" id="WLZY01000004">
    <property type="protein sequence ID" value="NDL58221.1"/>
    <property type="molecule type" value="Genomic_DNA"/>
</dbReference>
<dbReference type="GO" id="GO:0004252">
    <property type="term" value="F:serine-type endopeptidase activity"/>
    <property type="evidence" value="ECO:0007669"/>
    <property type="project" value="UniProtKB-UniRule"/>
</dbReference>
<dbReference type="Gene3D" id="3.40.50.200">
    <property type="entry name" value="Peptidase S8/S53 domain"/>
    <property type="match status" value="1"/>
</dbReference>
<gene>
    <name evidence="7" type="ORF">F7O44_14190</name>
</gene>
<dbReference type="PROSITE" id="PS00138">
    <property type="entry name" value="SUBTILASE_SER"/>
    <property type="match status" value="1"/>
</dbReference>
<feature type="active site" description="Charge relay system" evidence="5">
    <location>
        <position position="199"/>
    </location>
</feature>
<dbReference type="PANTHER" id="PTHR43806:SF11">
    <property type="entry name" value="CEREVISIN-RELATED"/>
    <property type="match status" value="1"/>
</dbReference>
<comment type="caution">
    <text evidence="7">The sequence shown here is derived from an EMBL/GenBank/DDBJ whole genome shotgun (WGS) entry which is preliminary data.</text>
</comment>
<dbReference type="InterPro" id="IPR023828">
    <property type="entry name" value="Peptidase_S8_Ser-AS"/>
</dbReference>
<dbReference type="InterPro" id="IPR000209">
    <property type="entry name" value="Peptidase_S8/S53_dom"/>
</dbReference>
<evidence type="ECO:0000259" key="6">
    <source>
        <dbReference type="Pfam" id="PF00082"/>
    </source>
</evidence>
<dbReference type="PANTHER" id="PTHR43806">
    <property type="entry name" value="PEPTIDASE S8"/>
    <property type="match status" value="1"/>
</dbReference>
<dbReference type="Pfam" id="PF00082">
    <property type="entry name" value="Peptidase_S8"/>
    <property type="match status" value="1"/>
</dbReference>
<dbReference type="InterPro" id="IPR050131">
    <property type="entry name" value="Peptidase_S8_subtilisin-like"/>
</dbReference>
<dbReference type="PROSITE" id="PS51892">
    <property type="entry name" value="SUBTILASE"/>
    <property type="match status" value="1"/>
</dbReference>
<keyword evidence="4 5" id="KW-0720">Serine protease</keyword>
<evidence type="ECO:0000256" key="5">
    <source>
        <dbReference type="PROSITE-ProRule" id="PRU01240"/>
    </source>
</evidence>
<name>A0A7K3M4H4_9ACTN</name>
<keyword evidence="2 5" id="KW-0645">Protease</keyword>
<dbReference type="CDD" id="cd00306">
    <property type="entry name" value="Peptidases_S8_S53"/>
    <property type="match status" value="1"/>
</dbReference>
<comment type="similarity">
    <text evidence="1 5">Belongs to the peptidase S8 family.</text>
</comment>
<proteinExistence type="inferred from homology"/>
<dbReference type="Proteomes" id="UP000460435">
    <property type="component" value="Unassembled WGS sequence"/>
</dbReference>
<evidence type="ECO:0000256" key="3">
    <source>
        <dbReference type="ARBA" id="ARBA00022801"/>
    </source>
</evidence>
<feature type="active site" description="Charge relay system" evidence="5">
    <location>
        <position position="156"/>
    </location>
</feature>
<evidence type="ECO:0000256" key="1">
    <source>
        <dbReference type="ARBA" id="ARBA00011073"/>
    </source>
</evidence>
<dbReference type="AlphaFoldDB" id="A0A7K3M4H4"/>
<evidence type="ECO:0000256" key="4">
    <source>
        <dbReference type="ARBA" id="ARBA00022825"/>
    </source>
</evidence>
<feature type="active site" description="Charge relay system" evidence="5">
    <location>
        <position position="365"/>
    </location>
</feature>
<evidence type="ECO:0000256" key="2">
    <source>
        <dbReference type="ARBA" id="ARBA00022670"/>
    </source>
</evidence>
<dbReference type="InterPro" id="IPR036852">
    <property type="entry name" value="Peptidase_S8/S53_dom_sf"/>
</dbReference>
<keyword evidence="8" id="KW-1185">Reference proteome</keyword>
<protein>
    <submittedName>
        <fullName evidence="7">S8 family serine peptidase</fullName>
    </submittedName>
</protein>
<dbReference type="SUPFAM" id="SSF52743">
    <property type="entry name" value="Subtilisin-like"/>
    <property type="match status" value="1"/>
</dbReference>
<evidence type="ECO:0000313" key="7">
    <source>
        <dbReference type="EMBL" id="NDL58221.1"/>
    </source>
</evidence>
<feature type="domain" description="Peptidase S8/S53" evidence="6">
    <location>
        <begin position="152"/>
        <end position="377"/>
    </location>
</feature>
<evidence type="ECO:0000313" key="8">
    <source>
        <dbReference type="Proteomes" id="UP000460435"/>
    </source>
</evidence>
<dbReference type="RefSeq" id="WP_222851357.1">
    <property type="nucleotide sequence ID" value="NZ_WLZY01000004.1"/>
</dbReference>
<dbReference type="GO" id="GO:0006508">
    <property type="term" value="P:proteolysis"/>
    <property type="evidence" value="ECO:0007669"/>
    <property type="project" value="UniProtKB-KW"/>
</dbReference>
<organism evidence="7 8">
    <name type="scientific">Phytoactinopolyspora mesophila</name>
    <dbReference type="NCBI Taxonomy" id="2650750"/>
    <lineage>
        <taxon>Bacteria</taxon>
        <taxon>Bacillati</taxon>
        <taxon>Actinomycetota</taxon>
        <taxon>Actinomycetes</taxon>
        <taxon>Jiangellales</taxon>
        <taxon>Jiangellaceae</taxon>
        <taxon>Phytoactinopolyspora</taxon>
    </lineage>
</organism>
<accession>A0A7K3M4H4</accession>
<keyword evidence="3 5" id="KW-0378">Hydrolase</keyword>
<dbReference type="GO" id="GO:0005615">
    <property type="term" value="C:extracellular space"/>
    <property type="evidence" value="ECO:0007669"/>
    <property type="project" value="TreeGrafter"/>
</dbReference>
<sequence length="412" mass="44064">MTVRRGSREALRQEVDRLERNSADRTRGRQFPLGAKWDSTGAQVEYLYRNHQLMCDADDLDQVLDAFDQVGAQRPAAVNEGPVGLKVLDIGDRDAAELAEQLLGVVDEDTVALNYVLETQSNTVMCPATEPVPWPGPTPVLGEPIGPGRPRLAVIDTGYHPPVAVQSGFARFAAVKDNYEPDDEVYVEGTTTIRPYGGHGTATAARLLAVSGSESVTVQVRDCLVGGAVDELTIVEDLDRVVRAGVDVVCVQAGLYARAGCSPKAFNAFYRRVLRRHPDTVIVVAAGNNGTDAPFWPAAYPWTTAVGALTSGGDARASWTNVGHWVNLYASGENAVVPFPQGTYEYLDGTSAEITQGHVLWSGTSFAAPVVAGMIARRMVERGVSAPVARDIVLEEARVAGLTSTGPRVVLP</sequence>
<reference evidence="7 8" key="1">
    <citation type="submission" date="2019-11" db="EMBL/GenBank/DDBJ databases">
        <authorList>
            <person name="Li X.-J."/>
            <person name="Feng X.-M."/>
        </authorList>
    </citation>
    <scope>NUCLEOTIDE SEQUENCE [LARGE SCALE GENOMIC DNA]</scope>
    <source>
        <strain evidence="7 8">XMNu-373</strain>
    </source>
</reference>